<dbReference type="GO" id="GO:0005777">
    <property type="term" value="C:peroxisome"/>
    <property type="evidence" value="ECO:0007669"/>
    <property type="project" value="TreeGrafter"/>
</dbReference>
<proteinExistence type="inferred from homology"/>
<gene>
    <name evidence="4" type="ORF">PoB_005334800</name>
</gene>
<keyword evidence="1" id="KW-0560">Oxidoreductase</keyword>
<dbReference type="InterPro" id="IPR036291">
    <property type="entry name" value="NAD(P)-bd_dom_sf"/>
</dbReference>
<feature type="compositionally biased region" description="Polar residues" evidence="2">
    <location>
        <begin position="169"/>
        <end position="178"/>
    </location>
</feature>
<feature type="region of interest" description="Disordered" evidence="2">
    <location>
        <begin position="158"/>
        <end position="230"/>
    </location>
</feature>
<feature type="region of interest" description="Disordered" evidence="2">
    <location>
        <begin position="1"/>
        <end position="73"/>
    </location>
</feature>
<keyword evidence="1" id="KW-0521">NADP</keyword>
<evidence type="ECO:0000256" key="2">
    <source>
        <dbReference type="SAM" id="MobiDB-lite"/>
    </source>
</evidence>
<feature type="region of interest" description="Disordered" evidence="2">
    <location>
        <begin position="115"/>
        <end position="141"/>
    </location>
</feature>
<sequence>MSECQNRAEKTATSAPSNTLQVDRKSSFTLNSEADSDESKSRSTTSNTKNEAVQDIEQTSLNPPLAADSNCNNNNVHSHSGFNTAVTLSSTKAELTASEAAITDMPASALELGEGASNDASERVNGEESRSYPPVFLTNGHHPEHVRKQDAEHGSITPAAVSAGRDTTDNNTVQSRRISSLPSPSSPPCFGPSAPRPSSSTLPQQEHQRCASPASPHHLAAASPSPRHRTRTISATSGEVSVPMFFTGKSVLVTGATGFIGKVLIEKLLRCCPDLACVYCLIRPKNNQEISARLEEITSSKVSHMTH</sequence>
<accession>A0AAV4C4L6</accession>
<dbReference type="GO" id="GO:0102965">
    <property type="term" value="F:alcohol-forming long-chain fatty acyl-CoA reductase activity"/>
    <property type="evidence" value="ECO:0007669"/>
    <property type="project" value="UniProtKB-EC"/>
</dbReference>
<evidence type="ECO:0000256" key="1">
    <source>
        <dbReference type="RuleBase" id="RU363097"/>
    </source>
</evidence>
<feature type="compositionally biased region" description="Polar residues" evidence="2">
    <location>
        <begin position="11"/>
        <end position="33"/>
    </location>
</feature>
<dbReference type="InterPro" id="IPR013120">
    <property type="entry name" value="FAR_NAD-bd"/>
</dbReference>
<evidence type="ECO:0000259" key="3">
    <source>
        <dbReference type="Pfam" id="PF07993"/>
    </source>
</evidence>
<organism evidence="4 5">
    <name type="scientific">Plakobranchus ocellatus</name>
    <dbReference type="NCBI Taxonomy" id="259542"/>
    <lineage>
        <taxon>Eukaryota</taxon>
        <taxon>Metazoa</taxon>
        <taxon>Spiralia</taxon>
        <taxon>Lophotrochozoa</taxon>
        <taxon>Mollusca</taxon>
        <taxon>Gastropoda</taxon>
        <taxon>Heterobranchia</taxon>
        <taxon>Euthyneura</taxon>
        <taxon>Panpulmonata</taxon>
        <taxon>Sacoglossa</taxon>
        <taxon>Placobranchoidea</taxon>
        <taxon>Plakobranchidae</taxon>
        <taxon>Plakobranchus</taxon>
    </lineage>
</organism>
<feature type="compositionally biased region" description="Low complexity" evidence="2">
    <location>
        <begin position="211"/>
        <end position="225"/>
    </location>
</feature>
<dbReference type="SUPFAM" id="SSF51735">
    <property type="entry name" value="NAD(P)-binding Rossmann-fold domains"/>
    <property type="match status" value="1"/>
</dbReference>
<dbReference type="GO" id="GO:0035336">
    <property type="term" value="P:long-chain fatty-acyl-CoA metabolic process"/>
    <property type="evidence" value="ECO:0007669"/>
    <property type="project" value="TreeGrafter"/>
</dbReference>
<dbReference type="PANTHER" id="PTHR11011">
    <property type="entry name" value="MALE STERILITY PROTEIN 2-RELATED"/>
    <property type="match status" value="1"/>
</dbReference>
<dbReference type="EC" id="1.2.1.84" evidence="1"/>
<dbReference type="AlphaFoldDB" id="A0AAV4C4L6"/>
<dbReference type="PANTHER" id="PTHR11011:SF45">
    <property type="entry name" value="FATTY ACYL-COA REDUCTASE CG8306-RELATED"/>
    <property type="match status" value="1"/>
</dbReference>
<feature type="compositionally biased region" description="Polar residues" evidence="2">
    <location>
        <begin position="196"/>
        <end position="205"/>
    </location>
</feature>
<comment type="function">
    <text evidence="1">Catalyzes the reduction of fatty acyl-CoA to fatty alcohols.</text>
</comment>
<dbReference type="InterPro" id="IPR026055">
    <property type="entry name" value="FAR"/>
</dbReference>
<comment type="similarity">
    <text evidence="1">Belongs to the fatty acyl-CoA reductase family.</text>
</comment>
<dbReference type="GO" id="GO:0080019">
    <property type="term" value="F:alcohol-forming very long-chain fatty acyl-CoA reductase activity"/>
    <property type="evidence" value="ECO:0007669"/>
    <property type="project" value="InterPro"/>
</dbReference>
<feature type="compositionally biased region" description="Basic and acidic residues" evidence="2">
    <location>
        <begin position="1"/>
        <end position="10"/>
    </location>
</feature>
<name>A0AAV4C4L6_9GAST</name>
<dbReference type="Proteomes" id="UP000735302">
    <property type="component" value="Unassembled WGS sequence"/>
</dbReference>
<keyword evidence="1" id="KW-0443">Lipid metabolism</keyword>
<reference evidence="4 5" key="1">
    <citation type="journal article" date="2021" name="Elife">
        <title>Chloroplast acquisition without the gene transfer in kleptoplastic sea slugs, Plakobranchus ocellatus.</title>
        <authorList>
            <person name="Maeda T."/>
            <person name="Takahashi S."/>
            <person name="Yoshida T."/>
            <person name="Shimamura S."/>
            <person name="Takaki Y."/>
            <person name="Nagai Y."/>
            <person name="Toyoda A."/>
            <person name="Suzuki Y."/>
            <person name="Arimoto A."/>
            <person name="Ishii H."/>
            <person name="Satoh N."/>
            <person name="Nishiyama T."/>
            <person name="Hasebe M."/>
            <person name="Maruyama T."/>
            <person name="Minagawa J."/>
            <person name="Obokata J."/>
            <person name="Shigenobu S."/>
        </authorList>
    </citation>
    <scope>NUCLEOTIDE SEQUENCE [LARGE SCALE GENOMIC DNA]</scope>
</reference>
<comment type="catalytic activity">
    <reaction evidence="1">
        <text>a long-chain fatty acyl-CoA + 2 NADPH + 2 H(+) = a long-chain primary fatty alcohol + 2 NADP(+) + CoA</text>
        <dbReference type="Rhea" id="RHEA:52716"/>
        <dbReference type="ChEBI" id="CHEBI:15378"/>
        <dbReference type="ChEBI" id="CHEBI:57287"/>
        <dbReference type="ChEBI" id="CHEBI:57783"/>
        <dbReference type="ChEBI" id="CHEBI:58349"/>
        <dbReference type="ChEBI" id="CHEBI:77396"/>
        <dbReference type="ChEBI" id="CHEBI:83139"/>
        <dbReference type="EC" id="1.2.1.84"/>
    </reaction>
</comment>
<comment type="caution">
    <text evidence="4">The sequence shown here is derived from an EMBL/GenBank/DDBJ whole genome shotgun (WGS) entry which is preliminary data.</text>
</comment>
<dbReference type="Gene3D" id="3.40.50.720">
    <property type="entry name" value="NAD(P)-binding Rossmann-like Domain"/>
    <property type="match status" value="1"/>
</dbReference>
<keyword evidence="5" id="KW-1185">Reference proteome</keyword>
<dbReference type="EMBL" id="BLXT01005873">
    <property type="protein sequence ID" value="GFO26843.1"/>
    <property type="molecule type" value="Genomic_DNA"/>
</dbReference>
<feature type="compositionally biased region" description="Basic and acidic residues" evidence="2">
    <location>
        <begin position="120"/>
        <end position="130"/>
    </location>
</feature>
<protein>
    <recommendedName>
        <fullName evidence="1">Fatty acyl-CoA reductase</fullName>
        <ecNumber evidence="1">1.2.1.84</ecNumber>
    </recommendedName>
</protein>
<feature type="domain" description="Thioester reductase (TE)" evidence="3">
    <location>
        <begin position="253"/>
        <end position="304"/>
    </location>
</feature>
<evidence type="ECO:0000313" key="4">
    <source>
        <dbReference type="EMBL" id="GFO26843.1"/>
    </source>
</evidence>
<evidence type="ECO:0000313" key="5">
    <source>
        <dbReference type="Proteomes" id="UP000735302"/>
    </source>
</evidence>
<dbReference type="Pfam" id="PF07993">
    <property type="entry name" value="NAD_binding_4"/>
    <property type="match status" value="1"/>
</dbReference>
<keyword evidence="1" id="KW-0444">Lipid biosynthesis</keyword>